<sequence length="851" mass="92331">MLFEDIRYALRQFARAPGFTVTAILTLALGIGATTAIFTLVNAVLLKSLPVTKPEDLVRVGDTENCCINGGMQDDWSLFSYEQYKEFRDNTPGFSMLAAFQAGINQMAVRRQGSNHPAEAMLGEFVSGNAFESFGLSAYEGRLLRNADDSKGAPPVAVMSYRIWQQKFGSDPSIVGASFLVNGEPVTIVGITPPGFYGERLASNPASLWFPLNSEPLLMSTRSVLERPELDWLNVIGRVKTGTSRKEMEARMQVELRQFLDSPLAKVDARAKILIPKQTLHLAPGGSGVQRMQDEYKNGLHLLMWISAFVLLIACANLANLMLVRATTRKQQTSVRAALGAPRGMLVRQALTESVVLAVLGGIAGLMVAYGGARLILHLAEGKNYVPIDATPSPEVLAFAFAVSLITGVLFGVAPAWMTAHADPIEALRGANRSTKHSGLWTQKALVVIQAAVSLVLLCAAGLLIQSLRNMQHQHFGFDTANRYIVHIDPLTAGYKPEQLEAFYRQLHDTLIEIPGMKSAAFSLYSPMEGDNWGEGVFIEGKPLPAPGSHDGGASWLRASAGYFDTIGTKMLAGRGITEQDTASTRAVAVINQAFAKHFFKDENPIGKHFGDIDPKYAGSYEIVGVTEDTNYWSATGYWGSKDGKHPMFFLPATQWMKYTEPGAVQFEDVSHYLTAIELQTAGPLPGFEAQVRHTLAQINPNLTVIDFQTFGEQVEGQFSQQEMIVKLTSLFGFLALILASIGLYGVTSYAVAQRTGEIGIRMALGADRVNVLQLVLRSAFLQVAIGLAIGIPTTILAGHFMSSLLYGIKIWDPSILAITALVLAAAAFVAAVVPARRAASIEPMRALRTD</sequence>
<evidence type="ECO:0000256" key="2">
    <source>
        <dbReference type="ARBA" id="ARBA00022475"/>
    </source>
</evidence>
<feature type="transmembrane region" description="Helical" evidence="7">
    <location>
        <begin position="21"/>
        <end position="45"/>
    </location>
</feature>
<feature type="transmembrane region" description="Helical" evidence="7">
    <location>
        <begin position="441"/>
        <end position="465"/>
    </location>
</feature>
<gene>
    <name evidence="10" type="ORF">D0Y96_14495</name>
</gene>
<comment type="caution">
    <text evidence="10">The sequence shown here is derived from an EMBL/GenBank/DDBJ whole genome shotgun (WGS) entry which is preliminary data.</text>
</comment>
<evidence type="ECO:0000256" key="7">
    <source>
        <dbReference type="SAM" id="Phobius"/>
    </source>
</evidence>
<dbReference type="Proteomes" id="UP000264702">
    <property type="component" value="Unassembled WGS sequence"/>
</dbReference>
<dbReference type="InterPro" id="IPR017800">
    <property type="entry name" value="ADOP"/>
</dbReference>
<feature type="transmembrane region" description="Helical" evidence="7">
    <location>
        <begin position="302"/>
        <end position="324"/>
    </location>
</feature>
<dbReference type="InterPro" id="IPR025857">
    <property type="entry name" value="MacB_PCD"/>
</dbReference>
<dbReference type="PANTHER" id="PTHR30572:SF4">
    <property type="entry name" value="ABC TRANSPORTER PERMEASE YTRF"/>
    <property type="match status" value="1"/>
</dbReference>
<dbReference type="AlphaFoldDB" id="A0A372ILC1"/>
<evidence type="ECO:0000256" key="4">
    <source>
        <dbReference type="ARBA" id="ARBA00022989"/>
    </source>
</evidence>
<evidence type="ECO:0000259" key="8">
    <source>
        <dbReference type="Pfam" id="PF02687"/>
    </source>
</evidence>
<comment type="similarity">
    <text evidence="6">Belongs to the ABC-4 integral membrane protein family.</text>
</comment>
<feature type="transmembrane region" description="Helical" evidence="7">
    <location>
        <begin position="731"/>
        <end position="753"/>
    </location>
</feature>
<keyword evidence="3 7" id="KW-0812">Transmembrane</keyword>
<evidence type="ECO:0000313" key="11">
    <source>
        <dbReference type="Proteomes" id="UP000264702"/>
    </source>
</evidence>
<keyword evidence="5 7" id="KW-0472">Membrane</keyword>
<proteinExistence type="inferred from homology"/>
<feature type="transmembrane region" description="Helical" evidence="7">
    <location>
        <begin position="397"/>
        <end position="420"/>
    </location>
</feature>
<feature type="transmembrane region" description="Helical" evidence="7">
    <location>
        <begin position="784"/>
        <end position="809"/>
    </location>
</feature>
<feature type="domain" description="ABC3 transporter permease C-terminal" evidence="8">
    <location>
        <begin position="731"/>
        <end position="844"/>
    </location>
</feature>
<dbReference type="GO" id="GO:0022857">
    <property type="term" value="F:transmembrane transporter activity"/>
    <property type="evidence" value="ECO:0007669"/>
    <property type="project" value="TreeGrafter"/>
</dbReference>
<feature type="transmembrane region" description="Helical" evidence="7">
    <location>
        <begin position="355"/>
        <end position="377"/>
    </location>
</feature>
<evidence type="ECO:0000256" key="3">
    <source>
        <dbReference type="ARBA" id="ARBA00022692"/>
    </source>
</evidence>
<dbReference type="NCBIfam" id="TIGR03434">
    <property type="entry name" value="ADOP"/>
    <property type="match status" value="1"/>
</dbReference>
<dbReference type="GO" id="GO:0005886">
    <property type="term" value="C:plasma membrane"/>
    <property type="evidence" value="ECO:0007669"/>
    <property type="project" value="UniProtKB-SubCell"/>
</dbReference>
<feature type="domain" description="MacB-like periplasmic core" evidence="9">
    <location>
        <begin position="20"/>
        <end position="253"/>
    </location>
</feature>
<evidence type="ECO:0000256" key="1">
    <source>
        <dbReference type="ARBA" id="ARBA00004651"/>
    </source>
</evidence>
<keyword evidence="4 7" id="KW-1133">Transmembrane helix</keyword>
<accession>A0A372ILC1</accession>
<keyword evidence="2" id="KW-1003">Cell membrane</keyword>
<evidence type="ECO:0000313" key="10">
    <source>
        <dbReference type="EMBL" id="RFU15665.1"/>
    </source>
</evidence>
<evidence type="ECO:0000259" key="9">
    <source>
        <dbReference type="Pfam" id="PF12704"/>
    </source>
</evidence>
<feature type="domain" description="ABC3 transporter permease C-terminal" evidence="8">
    <location>
        <begin position="306"/>
        <end position="424"/>
    </location>
</feature>
<keyword evidence="11" id="KW-1185">Reference proteome</keyword>
<comment type="subcellular location">
    <subcellularLocation>
        <location evidence="1">Cell membrane</location>
        <topology evidence="1">Multi-pass membrane protein</topology>
    </subcellularLocation>
</comment>
<dbReference type="Pfam" id="PF02687">
    <property type="entry name" value="FtsX"/>
    <property type="match status" value="2"/>
</dbReference>
<dbReference type="RefSeq" id="WP_117301256.1">
    <property type="nucleotide sequence ID" value="NZ_QVQT02000005.1"/>
</dbReference>
<evidence type="ECO:0000256" key="5">
    <source>
        <dbReference type="ARBA" id="ARBA00023136"/>
    </source>
</evidence>
<dbReference type="InterPro" id="IPR003838">
    <property type="entry name" value="ABC3_permease_C"/>
</dbReference>
<evidence type="ECO:0000256" key="6">
    <source>
        <dbReference type="ARBA" id="ARBA00038076"/>
    </source>
</evidence>
<protein>
    <submittedName>
        <fullName evidence="10">Permease</fullName>
    </submittedName>
</protein>
<dbReference type="OrthoDB" id="99790at2"/>
<feature type="domain" description="MacB-like periplasmic core" evidence="9">
    <location>
        <begin position="452"/>
        <end position="660"/>
    </location>
</feature>
<dbReference type="Pfam" id="PF12704">
    <property type="entry name" value="MacB_PCD"/>
    <property type="match status" value="2"/>
</dbReference>
<organism evidence="10 11">
    <name type="scientific">Paracidobacterium acidisoli</name>
    <dbReference type="NCBI Taxonomy" id="2303751"/>
    <lineage>
        <taxon>Bacteria</taxon>
        <taxon>Pseudomonadati</taxon>
        <taxon>Acidobacteriota</taxon>
        <taxon>Terriglobia</taxon>
        <taxon>Terriglobales</taxon>
        <taxon>Acidobacteriaceae</taxon>
        <taxon>Paracidobacterium</taxon>
    </lineage>
</organism>
<reference evidence="10 11" key="1">
    <citation type="submission" date="2018-08" db="EMBL/GenBank/DDBJ databases">
        <title>Acidipila sp. 4G-K13, an acidobacterium isolated from forest soil.</title>
        <authorList>
            <person name="Gao Z.-H."/>
            <person name="Qiu L.-H."/>
        </authorList>
    </citation>
    <scope>NUCLEOTIDE SEQUENCE [LARGE SCALE GENOMIC DNA]</scope>
    <source>
        <strain evidence="10 11">4G-K13</strain>
    </source>
</reference>
<dbReference type="EMBL" id="QVQT01000005">
    <property type="protein sequence ID" value="RFU15665.1"/>
    <property type="molecule type" value="Genomic_DNA"/>
</dbReference>
<feature type="transmembrane region" description="Helical" evidence="7">
    <location>
        <begin position="815"/>
        <end position="836"/>
    </location>
</feature>
<name>A0A372ILC1_9BACT</name>
<dbReference type="PANTHER" id="PTHR30572">
    <property type="entry name" value="MEMBRANE COMPONENT OF TRANSPORTER-RELATED"/>
    <property type="match status" value="1"/>
</dbReference>
<dbReference type="InterPro" id="IPR050250">
    <property type="entry name" value="Macrolide_Exporter_MacB"/>
</dbReference>